<feature type="compositionally biased region" description="Low complexity" evidence="1">
    <location>
        <begin position="55"/>
        <end position="79"/>
    </location>
</feature>
<comment type="caution">
    <text evidence="2">The sequence shown here is derived from an EMBL/GenBank/DDBJ whole genome shotgun (WGS) entry which is preliminary data.</text>
</comment>
<accession>A0A2P5A8T3</accession>
<feature type="non-terminal residue" evidence="2">
    <location>
        <position position="97"/>
    </location>
</feature>
<feature type="compositionally biased region" description="Polar residues" evidence="1">
    <location>
        <begin position="80"/>
        <end position="97"/>
    </location>
</feature>
<organism evidence="2 3">
    <name type="scientific">Trema orientale</name>
    <name type="common">Charcoal tree</name>
    <name type="synonym">Celtis orientalis</name>
    <dbReference type="NCBI Taxonomy" id="63057"/>
    <lineage>
        <taxon>Eukaryota</taxon>
        <taxon>Viridiplantae</taxon>
        <taxon>Streptophyta</taxon>
        <taxon>Embryophyta</taxon>
        <taxon>Tracheophyta</taxon>
        <taxon>Spermatophyta</taxon>
        <taxon>Magnoliopsida</taxon>
        <taxon>eudicotyledons</taxon>
        <taxon>Gunneridae</taxon>
        <taxon>Pentapetalae</taxon>
        <taxon>rosids</taxon>
        <taxon>fabids</taxon>
        <taxon>Rosales</taxon>
        <taxon>Cannabaceae</taxon>
        <taxon>Trema</taxon>
    </lineage>
</organism>
<evidence type="ECO:0000313" key="2">
    <source>
        <dbReference type="EMBL" id="PON32938.1"/>
    </source>
</evidence>
<keyword evidence="3" id="KW-1185">Reference proteome</keyword>
<evidence type="ECO:0000256" key="1">
    <source>
        <dbReference type="SAM" id="MobiDB-lite"/>
    </source>
</evidence>
<protein>
    <submittedName>
        <fullName evidence="2">Uncharacterized protein</fullName>
    </submittedName>
</protein>
<gene>
    <name evidence="2" type="ORF">TorRG33x02_355770</name>
</gene>
<sequence>MSRCLLEMPTTTCTTIALLSLITNYTLSWPTPTRSGSVTRTSELTPCWPASTACRSSAPTGASSSSATTTRAVTSPPSRCWSTTVTIGRSSTHSRAS</sequence>
<reference evidence="3" key="1">
    <citation type="submission" date="2016-06" db="EMBL/GenBank/DDBJ databases">
        <title>Parallel loss of symbiosis genes in relatives of nitrogen-fixing non-legume Parasponia.</title>
        <authorList>
            <person name="Van Velzen R."/>
            <person name="Holmer R."/>
            <person name="Bu F."/>
            <person name="Rutten L."/>
            <person name="Van Zeijl A."/>
            <person name="Liu W."/>
            <person name="Santuari L."/>
            <person name="Cao Q."/>
            <person name="Sharma T."/>
            <person name="Shen D."/>
            <person name="Roswanjaya Y."/>
            <person name="Wardhani T."/>
            <person name="Kalhor M.S."/>
            <person name="Jansen J."/>
            <person name="Van den Hoogen J."/>
            <person name="Gungor B."/>
            <person name="Hartog M."/>
            <person name="Hontelez J."/>
            <person name="Verver J."/>
            <person name="Yang W.-C."/>
            <person name="Schijlen E."/>
            <person name="Repin R."/>
            <person name="Schilthuizen M."/>
            <person name="Schranz E."/>
            <person name="Heidstra R."/>
            <person name="Miyata K."/>
            <person name="Fedorova E."/>
            <person name="Kohlen W."/>
            <person name="Bisseling T."/>
            <person name="Smit S."/>
            <person name="Geurts R."/>
        </authorList>
    </citation>
    <scope>NUCLEOTIDE SEQUENCE [LARGE SCALE GENOMIC DNA]</scope>
    <source>
        <strain evidence="3">cv. RG33-2</strain>
    </source>
</reference>
<name>A0A2P5A8T3_TREOI</name>
<feature type="region of interest" description="Disordered" evidence="1">
    <location>
        <begin position="54"/>
        <end position="97"/>
    </location>
</feature>
<evidence type="ECO:0000313" key="3">
    <source>
        <dbReference type="Proteomes" id="UP000237000"/>
    </source>
</evidence>
<dbReference type="EMBL" id="JXTC01001059">
    <property type="protein sequence ID" value="PON32938.1"/>
    <property type="molecule type" value="Genomic_DNA"/>
</dbReference>
<dbReference type="Proteomes" id="UP000237000">
    <property type="component" value="Unassembled WGS sequence"/>
</dbReference>
<proteinExistence type="predicted"/>
<dbReference type="InParanoid" id="A0A2P5A8T3"/>
<dbReference type="AlphaFoldDB" id="A0A2P5A8T3"/>